<dbReference type="Proteomes" id="UP000290289">
    <property type="component" value="Chromosome 5"/>
</dbReference>
<reference evidence="5 6" key="1">
    <citation type="submission" date="2018-10" db="EMBL/GenBank/DDBJ databases">
        <title>A high-quality apple genome assembly.</title>
        <authorList>
            <person name="Hu J."/>
        </authorList>
    </citation>
    <scope>NUCLEOTIDE SEQUENCE [LARGE SCALE GENOMIC DNA]</scope>
    <source>
        <strain evidence="6">cv. HFTH1</strain>
        <tissue evidence="5">Young leaf</tissue>
    </source>
</reference>
<keyword evidence="1" id="KW-0813">Transport</keyword>
<evidence type="ECO:0000313" key="6">
    <source>
        <dbReference type="Proteomes" id="UP000290289"/>
    </source>
</evidence>
<dbReference type="InterPro" id="IPR006011">
    <property type="entry name" value="Syntaxin_N"/>
</dbReference>
<dbReference type="Pfam" id="PF00804">
    <property type="entry name" value="Syntaxin"/>
    <property type="match status" value="1"/>
</dbReference>
<proteinExistence type="predicted"/>
<evidence type="ECO:0000313" key="5">
    <source>
        <dbReference type="EMBL" id="RXH98221.1"/>
    </source>
</evidence>
<evidence type="ECO:0000256" key="2">
    <source>
        <dbReference type="SAM" id="Coils"/>
    </source>
</evidence>
<dbReference type="AlphaFoldDB" id="A0A498JYH4"/>
<feature type="coiled-coil region" evidence="2">
    <location>
        <begin position="117"/>
        <end position="144"/>
    </location>
</feature>
<dbReference type="GO" id="GO:0015031">
    <property type="term" value="P:protein transport"/>
    <property type="evidence" value="ECO:0007669"/>
    <property type="project" value="UniProtKB-KW"/>
</dbReference>
<comment type="caution">
    <text evidence="5">The sequence shown here is derived from an EMBL/GenBank/DDBJ whole genome shotgun (WGS) entry which is preliminary data.</text>
</comment>
<evidence type="ECO:0000256" key="3">
    <source>
        <dbReference type="SAM" id="MobiDB-lite"/>
    </source>
</evidence>
<dbReference type="InterPro" id="IPR010989">
    <property type="entry name" value="SNARE"/>
</dbReference>
<sequence length="185" mass="21334">MEERSREMGLSPRTAEEIFSVGGGYLIRYLWLSSSLQQVARKVMKEEGTEKVKVLMEKTLRDTIHPEYRHVVERRVFTVMGARADEETIERLIETGDGEQIFQKAIQEQIMDTLVEIQERHDAVRDLERKLLDLQQEPKRKKNELKSAISLKISTKQLLGEPNEALGGGPSSSDWRMTRQFTDCA</sequence>
<dbReference type="SUPFAM" id="SSF47661">
    <property type="entry name" value="t-snare proteins"/>
    <property type="match status" value="1"/>
</dbReference>
<dbReference type="EMBL" id="RDQH01000331">
    <property type="protein sequence ID" value="RXH98221.1"/>
    <property type="molecule type" value="Genomic_DNA"/>
</dbReference>
<organism evidence="5 6">
    <name type="scientific">Malus domestica</name>
    <name type="common">Apple</name>
    <name type="synonym">Pyrus malus</name>
    <dbReference type="NCBI Taxonomy" id="3750"/>
    <lineage>
        <taxon>Eukaryota</taxon>
        <taxon>Viridiplantae</taxon>
        <taxon>Streptophyta</taxon>
        <taxon>Embryophyta</taxon>
        <taxon>Tracheophyta</taxon>
        <taxon>Spermatophyta</taxon>
        <taxon>Magnoliopsida</taxon>
        <taxon>eudicotyledons</taxon>
        <taxon>Gunneridae</taxon>
        <taxon>Pentapetalae</taxon>
        <taxon>rosids</taxon>
        <taxon>fabids</taxon>
        <taxon>Rosales</taxon>
        <taxon>Rosaceae</taxon>
        <taxon>Amygdaloideae</taxon>
        <taxon>Maleae</taxon>
        <taxon>Malus</taxon>
    </lineage>
</organism>
<evidence type="ECO:0000256" key="1">
    <source>
        <dbReference type="ARBA" id="ARBA00022927"/>
    </source>
</evidence>
<feature type="region of interest" description="Disordered" evidence="3">
    <location>
        <begin position="161"/>
        <end position="185"/>
    </location>
</feature>
<dbReference type="GO" id="GO:0016020">
    <property type="term" value="C:membrane"/>
    <property type="evidence" value="ECO:0007669"/>
    <property type="project" value="InterPro"/>
</dbReference>
<feature type="domain" description="Syntaxin N-terminal" evidence="4">
    <location>
        <begin position="51"/>
        <end position="106"/>
    </location>
</feature>
<gene>
    <name evidence="5" type="ORF">DVH24_010546</name>
</gene>
<accession>A0A498JYH4</accession>
<feature type="compositionally biased region" description="Polar residues" evidence="3">
    <location>
        <begin position="171"/>
        <end position="185"/>
    </location>
</feature>
<dbReference type="GO" id="GO:0016192">
    <property type="term" value="P:vesicle-mediated transport"/>
    <property type="evidence" value="ECO:0007669"/>
    <property type="project" value="InterPro"/>
</dbReference>
<keyword evidence="6" id="KW-1185">Reference proteome</keyword>
<dbReference type="Gene3D" id="1.20.58.70">
    <property type="match status" value="1"/>
</dbReference>
<protein>
    <recommendedName>
        <fullName evidence="4">Syntaxin N-terminal domain-containing protein</fullName>
    </recommendedName>
</protein>
<dbReference type="STRING" id="3750.A0A498JYH4"/>
<name>A0A498JYH4_MALDO</name>
<keyword evidence="1" id="KW-0653">Protein transport</keyword>
<keyword evidence="2" id="KW-0175">Coiled coil</keyword>
<evidence type="ECO:0000259" key="4">
    <source>
        <dbReference type="Pfam" id="PF00804"/>
    </source>
</evidence>